<proteinExistence type="predicted"/>
<evidence type="ECO:0000259" key="1">
    <source>
        <dbReference type="Pfam" id="PF13966"/>
    </source>
</evidence>
<comment type="caution">
    <text evidence="2">The sequence shown here is derived from an EMBL/GenBank/DDBJ whole genome shotgun (WGS) entry which is preliminary data.</text>
</comment>
<dbReference type="Proteomes" id="UP000237347">
    <property type="component" value="Unassembled WGS sequence"/>
</dbReference>
<feature type="domain" description="Reverse transcriptase zinc-binding" evidence="1">
    <location>
        <begin position="15"/>
        <end position="96"/>
    </location>
</feature>
<organism evidence="2 3">
    <name type="scientific">Quercus suber</name>
    <name type="common">Cork oak</name>
    <dbReference type="NCBI Taxonomy" id="58331"/>
    <lineage>
        <taxon>Eukaryota</taxon>
        <taxon>Viridiplantae</taxon>
        <taxon>Streptophyta</taxon>
        <taxon>Embryophyta</taxon>
        <taxon>Tracheophyta</taxon>
        <taxon>Spermatophyta</taxon>
        <taxon>Magnoliopsida</taxon>
        <taxon>eudicotyledons</taxon>
        <taxon>Gunneridae</taxon>
        <taxon>Pentapetalae</taxon>
        <taxon>rosids</taxon>
        <taxon>fabids</taxon>
        <taxon>Fagales</taxon>
        <taxon>Fagaceae</taxon>
        <taxon>Quercus</taxon>
    </lineage>
</organism>
<sequence>MKSGYKMLMELEEVNEAVVKVSFGDDLKSTWNAIWRLQVPNRIKLLLWRARSDSLPTKVNLAKRKLLIENTCTQCNQGPEDRLHALWACLLLSTIWQVLFPDLVSISSSSGSFLNVIQLAQQNKMRFDLFTWMVSLI</sequence>
<dbReference type="Pfam" id="PF13966">
    <property type="entry name" value="zf-RVT"/>
    <property type="match status" value="1"/>
</dbReference>
<dbReference type="InterPro" id="IPR026960">
    <property type="entry name" value="RVT-Znf"/>
</dbReference>
<keyword evidence="3" id="KW-1185">Reference proteome</keyword>
<dbReference type="EMBL" id="PKMF04000353">
    <property type="protein sequence ID" value="KAK7836422.1"/>
    <property type="molecule type" value="Genomic_DNA"/>
</dbReference>
<name>A0AAW0KB96_QUESU</name>
<accession>A0AAW0KB96</accession>
<protein>
    <submittedName>
        <fullName evidence="2">Ribonuclease h protein</fullName>
    </submittedName>
</protein>
<evidence type="ECO:0000313" key="2">
    <source>
        <dbReference type="EMBL" id="KAK7836422.1"/>
    </source>
</evidence>
<dbReference type="AlphaFoldDB" id="A0AAW0KB96"/>
<gene>
    <name evidence="2" type="ORF">CFP56_022519</name>
</gene>
<reference evidence="2 3" key="1">
    <citation type="journal article" date="2018" name="Sci. Data">
        <title>The draft genome sequence of cork oak.</title>
        <authorList>
            <person name="Ramos A.M."/>
            <person name="Usie A."/>
            <person name="Barbosa P."/>
            <person name="Barros P.M."/>
            <person name="Capote T."/>
            <person name="Chaves I."/>
            <person name="Simoes F."/>
            <person name="Abreu I."/>
            <person name="Carrasquinho I."/>
            <person name="Faro C."/>
            <person name="Guimaraes J.B."/>
            <person name="Mendonca D."/>
            <person name="Nobrega F."/>
            <person name="Rodrigues L."/>
            <person name="Saibo N.J.M."/>
            <person name="Varela M.C."/>
            <person name="Egas C."/>
            <person name="Matos J."/>
            <person name="Miguel C.M."/>
            <person name="Oliveira M.M."/>
            <person name="Ricardo C.P."/>
            <person name="Goncalves S."/>
        </authorList>
    </citation>
    <scope>NUCLEOTIDE SEQUENCE [LARGE SCALE GENOMIC DNA]</scope>
    <source>
        <strain evidence="3">cv. HL8</strain>
    </source>
</reference>
<evidence type="ECO:0000313" key="3">
    <source>
        <dbReference type="Proteomes" id="UP000237347"/>
    </source>
</evidence>